<dbReference type="RefSeq" id="WP_112129914.1">
    <property type="nucleotide sequence ID" value="NZ_QMBQ01000008.1"/>
</dbReference>
<feature type="domain" description="HTH luxR-type" evidence="4">
    <location>
        <begin position="174"/>
        <end position="239"/>
    </location>
</feature>
<dbReference type="Pfam" id="PF00196">
    <property type="entry name" value="GerE"/>
    <property type="match status" value="1"/>
</dbReference>
<reference evidence="5 6" key="2">
    <citation type="submission" date="2018-07" db="EMBL/GenBank/DDBJ databases">
        <title>Diversity of Mesorhizobium strains in Brazil.</title>
        <authorList>
            <person name="Helene L.C.F."/>
            <person name="Dall'Agnol R."/>
            <person name="Delamuta J.R.M."/>
            <person name="Hungria M."/>
        </authorList>
    </citation>
    <scope>NUCLEOTIDE SEQUENCE [LARGE SCALE GENOMIC DNA]</scope>
    <source>
        <strain evidence="5 6">CNPSo 3140</strain>
    </source>
</reference>
<dbReference type="CDD" id="cd06170">
    <property type="entry name" value="LuxR_C_like"/>
    <property type="match status" value="1"/>
</dbReference>
<keyword evidence="6" id="KW-1185">Reference proteome</keyword>
<dbReference type="PANTHER" id="PTHR44688:SF16">
    <property type="entry name" value="DNA-BINDING TRANSCRIPTIONAL ACTIVATOR DEVR_DOSR"/>
    <property type="match status" value="1"/>
</dbReference>
<comment type="caution">
    <text evidence="5">The sequence shown here is derived from an EMBL/GenBank/DDBJ whole genome shotgun (WGS) entry which is preliminary data.</text>
</comment>
<dbReference type="SUPFAM" id="SSF46894">
    <property type="entry name" value="C-terminal effector domain of the bipartite response regulators"/>
    <property type="match status" value="1"/>
</dbReference>
<dbReference type="EMBL" id="QMBQ01000008">
    <property type="protein sequence ID" value="RAZ73305.1"/>
    <property type="molecule type" value="Genomic_DNA"/>
</dbReference>
<evidence type="ECO:0000313" key="6">
    <source>
        <dbReference type="Proteomes" id="UP000251956"/>
    </source>
</evidence>
<dbReference type="PANTHER" id="PTHR44688">
    <property type="entry name" value="DNA-BINDING TRANSCRIPTIONAL ACTIVATOR DEVR_DOSR"/>
    <property type="match status" value="1"/>
</dbReference>
<dbReference type="InterPro" id="IPR000792">
    <property type="entry name" value="Tscrpt_reg_LuxR_C"/>
</dbReference>
<dbReference type="Gene3D" id="1.10.10.10">
    <property type="entry name" value="Winged helix-like DNA-binding domain superfamily/Winged helix DNA-binding domain"/>
    <property type="match status" value="1"/>
</dbReference>
<dbReference type="Proteomes" id="UP000251956">
    <property type="component" value="Unassembled WGS sequence"/>
</dbReference>
<dbReference type="InterPro" id="IPR016032">
    <property type="entry name" value="Sig_transdc_resp-reg_C-effctor"/>
</dbReference>
<accession>A0A330GQN7</accession>
<proteinExistence type="predicted"/>
<dbReference type="GO" id="GO:0003677">
    <property type="term" value="F:DNA binding"/>
    <property type="evidence" value="ECO:0007669"/>
    <property type="project" value="UniProtKB-KW"/>
</dbReference>
<sequence length="241" mass="26526">MLSRLMTHVEAAYAAPRAEDASLAFFAAMQDFGASYLQTRLYRRPAATLTSASHWAAGGFITRLAPSDWPGSPAFNYVCFECNPLLGAIRESRTSYRFSDFAPHDNARYGAYWEALSEANIGDALCATSYGADGVIASLHLGFLRREFAPDERFAIHMAGLALTERLMSLTSPPPTTVVRLTRRERDSLALVAEGKTDWEISVILGIAEATVRFHVDNARRKLGAVNRAQAVARLVNQRLI</sequence>
<evidence type="ECO:0000259" key="4">
    <source>
        <dbReference type="PROSITE" id="PS50043"/>
    </source>
</evidence>
<keyword evidence="2" id="KW-0238">DNA-binding</keyword>
<dbReference type="PROSITE" id="PS50043">
    <property type="entry name" value="HTH_LUXR_2"/>
    <property type="match status" value="1"/>
</dbReference>
<evidence type="ECO:0000256" key="2">
    <source>
        <dbReference type="ARBA" id="ARBA00023125"/>
    </source>
</evidence>
<protein>
    <recommendedName>
        <fullName evidence="4">HTH luxR-type domain-containing protein</fullName>
    </recommendedName>
</protein>
<reference evidence="6" key="1">
    <citation type="submission" date="2018-06" db="EMBL/GenBank/DDBJ databases">
        <authorList>
            <person name="Helene L.C."/>
            <person name="Dall'Agnol R."/>
            <person name="Delamuta J.R."/>
            <person name="Hungria M."/>
        </authorList>
    </citation>
    <scope>NUCLEOTIDE SEQUENCE [LARGE SCALE GENOMIC DNA]</scope>
    <source>
        <strain evidence="6">CNPSo 3140</strain>
    </source>
</reference>
<dbReference type="OrthoDB" id="3170288at2"/>
<dbReference type="PRINTS" id="PR00038">
    <property type="entry name" value="HTHLUXR"/>
</dbReference>
<gene>
    <name evidence="5" type="ORF">DPM35_25200</name>
</gene>
<name>A0A330GQN7_9HYPH</name>
<organism evidence="5 6">
    <name type="scientific">Mesorhizobium atlanticum</name>
    <dbReference type="NCBI Taxonomy" id="2233532"/>
    <lineage>
        <taxon>Bacteria</taxon>
        <taxon>Pseudomonadati</taxon>
        <taxon>Pseudomonadota</taxon>
        <taxon>Alphaproteobacteria</taxon>
        <taxon>Hyphomicrobiales</taxon>
        <taxon>Phyllobacteriaceae</taxon>
        <taxon>Mesorhizobium</taxon>
    </lineage>
</organism>
<dbReference type="GO" id="GO:0006355">
    <property type="term" value="P:regulation of DNA-templated transcription"/>
    <property type="evidence" value="ECO:0007669"/>
    <property type="project" value="InterPro"/>
</dbReference>
<keyword evidence="1" id="KW-0805">Transcription regulation</keyword>
<evidence type="ECO:0000313" key="5">
    <source>
        <dbReference type="EMBL" id="RAZ73305.1"/>
    </source>
</evidence>
<evidence type="ECO:0000256" key="1">
    <source>
        <dbReference type="ARBA" id="ARBA00023015"/>
    </source>
</evidence>
<dbReference type="InterPro" id="IPR036388">
    <property type="entry name" value="WH-like_DNA-bd_sf"/>
</dbReference>
<dbReference type="AlphaFoldDB" id="A0A330GQN7"/>
<evidence type="ECO:0000256" key="3">
    <source>
        <dbReference type="ARBA" id="ARBA00023163"/>
    </source>
</evidence>
<dbReference type="SUPFAM" id="SSF75516">
    <property type="entry name" value="Pheromone-binding domain of LuxR-like quorum-sensing transcription factors"/>
    <property type="match status" value="1"/>
</dbReference>
<keyword evidence="3" id="KW-0804">Transcription</keyword>
<dbReference type="SMART" id="SM00421">
    <property type="entry name" value="HTH_LUXR"/>
    <property type="match status" value="1"/>
</dbReference>
<dbReference type="InterPro" id="IPR036693">
    <property type="entry name" value="TF_LuxR_autoind-bd_dom_sf"/>
</dbReference>